<comment type="caution">
    <text evidence="1">The sequence shown here is derived from an EMBL/GenBank/DDBJ whole genome shotgun (WGS) entry which is preliminary data.</text>
</comment>
<proteinExistence type="predicted"/>
<evidence type="ECO:0000313" key="2">
    <source>
        <dbReference type="Proteomes" id="UP000466799"/>
    </source>
</evidence>
<sequence>MNHRSTIITIGKRRPVMTPSIHRELVRTYWNHRQLVKRYQAGQLTKDDRRIGFDADHLSAVTLALRDLLGIAQNVTCINQH</sequence>
<accession>A0A843R2S2</accession>
<reference evidence="1 2" key="1">
    <citation type="submission" date="2019-10" db="EMBL/GenBank/DDBJ databases">
        <title>Genome Sequencing and assembly of Lactobacillus fermentum I2, a lactic acid bacteria.</title>
        <authorList>
            <person name="Lopes L.S."/>
            <person name="Persinoti G.F."/>
            <person name="Riano-Pachon D.M."/>
            <person name="Labate C.A."/>
        </authorList>
    </citation>
    <scope>NUCLEOTIDE SEQUENCE [LARGE SCALE GENOMIC DNA]</scope>
    <source>
        <strain evidence="1 2">I2</strain>
    </source>
</reference>
<organism evidence="1 2">
    <name type="scientific">Limosilactobacillus fermentum</name>
    <name type="common">Lactobacillus fermentum</name>
    <dbReference type="NCBI Taxonomy" id="1613"/>
    <lineage>
        <taxon>Bacteria</taxon>
        <taxon>Bacillati</taxon>
        <taxon>Bacillota</taxon>
        <taxon>Bacilli</taxon>
        <taxon>Lactobacillales</taxon>
        <taxon>Lactobacillaceae</taxon>
        <taxon>Limosilactobacillus</taxon>
    </lineage>
</organism>
<name>A0A843R2S2_LIMFE</name>
<dbReference type="EMBL" id="WHJL01000151">
    <property type="protein sequence ID" value="MPQ36318.1"/>
    <property type="molecule type" value="Genomic_DNA"/>
</dbReference>
<evidence type="ECO:0000313" key="1">
    <source>
        <dbReference type="EMBL" id="MPQ36318.1"/>
    </source>
</evidence>
<dbReference type="AlphaFoldDB" id="A0A843R2S2"/>
<protein>
    <submittedName>
        <fullName evidence="1">Uncharacterized protein</fullName>
    </submittedName>
</protein>
<dbReference type="RefSeq" id="WP_152729422.1">
    <property type="nucleotide sequence ID" value="NZ_RIHH01000075.1"/>
</dbReference>
<dbReference type="Proteomes" id="UP000466799">
    <property type="component" value="Unassembled WGS sequence"/>
</dbReference>
<gene>
    <name evidence="1" type="ORF">GC247_10900</name>
</gene>